<evidence type="ECO:0000259" key="7">
    <source>
        <dbReference type="Pfam" id="PF04239"/>
    </source>
</evidence>
<sequence length="223" mass="24657">MIYVQIASKLVIAFIALWTMTKILGKKEISQLTAFDFVSSLMLSELVGNTVYDKEASIPQLLFALALWTLLSFGLEKLAITFPWLSKRVSGSPVLLIRDGLVDEKALKKSNLDFDQLHMLLREAEVFSVTEVAYGIFETNGSLSVLRKSDKKVSLPAIVIAKGQIDGDALRFLGKDEAWLYGKLREQGLSGTEQVAYAEWSDDKGLHVQRADDPNASFSVPVG</sequence>
<keyword evidence="3" id="KW-1003">Cell membrane</keyword>
<dbReference type="RefSeq" id="WP_123040190.1">
    <property type="nucleotide sequence ID" value="NZ_CP033433.1"/>
</dbReference>
<feature type="domain" description="YetF-like N-terminal transmembrane" evidence="8">
    <location>
        <begin position="3"/>
        <end position="73"/>
    </location>
</feature>
<dbReference type="PANTHER" id="PTHR34582">
    <property type="entry name" value="UPF0702 TRANSMEMBRANE PROTEIN YCAP"/>
    <property type="match status" value="1"/>
</dbReference>
<evidence type="ECO:0000313" key="9">
    <source>
        <dbReference type="EMBL" id="AYQ72130.1"/>
    </source>
</evidence>
<name>A0A3G3JV62_9BACL</name>
<reference evidence="9 10" key="1">
    <citation type="submission" date="2018-10" db="EMBL/GenBank/DDBJ databases">
        <title>Genome Sequence of Cohnella sp.</title>
        <authorList>
            <person name="Srinivasan S."/>
            <person name="Kim M.K."/>
        </authorList>
    </citation>
    <scope>NUCLEOTIDE SEQUENCE [LARGE SCALE GENOMIC DNA]</scope>
    <source>
        <strain evidence="9 10">18JY8-7</strain>
    </source>
</reference>
<keyword evidence="6" id="KW-0472">Membrane</keyword>
<evidence type="ECO:0000256" key="2">
    <source>
        <dbReference type="ARBA" id="ARBA00006448"/>
    </source>
</evidence>
<comment type="subcellular location">
    <subcellularLocation>
        <location evidence="1">Cell membrane</location>
        <topology evidence="1">Multi-pass membrane protein</topology>
    </subcellularLocation>
</comment>
<accession>A0A3G3JV62</accession>
<dbReference type="GO" id="GO:0005886">
    <property type="term" value="C:plasma membrane"/>
    <property type="evidence" value="ECO:0007669"/>
    <property type="project" value="UniProtKB-SubCell"/>
</dbReference>
<dbReference type="KEGG" id="coh:EAV92_05830"/>
<dbReference type="Pfam" id="PF20730">
    <property type="entry name" value="YetF_N"/>
    <property type="match status" value="1"/>
</dbReference>
<keyword evidence="4" id="KW-0812">Transmembrane</keyword>
<evidence type="ECO:0000256" key="6">
    <source>
        <dbReference type="ARBA" id="ARBA00023136"/>
    </source>
</evidence>
<dbReference type="Proteomes" id="UP000269097">
    <property type="component" value="Chromosome"/>
</dbReference>
<proteinExistence type="inferred from homology"/>
<evidence type="ECO:0000259" key="8">
    <source>
        <dbReference type="Pfam" id="PF20730"/>
    </source>
</evidence>
<protein>
    <submittedName>
        <fullName evidence="9">DUF421 domain-containing protein</fullName>
    </submittedName>
</protein>
<dbReference type="InterPro" id="IPR007353">
    <property type="entry name" value="DUF421"/>
</dbReference>
<dbReference type="PANTHER" id="PTHR34582:SF5">
    <property type="entry name" value="UPF0702 TRANSMEMBRANE PROTEIN YETF"/>
    <property type="match status" value="1"/>
</dbReference>
<evidence type="ECO:0000256" key="3">
    <source>
        <dbReference type="ARBA" id="ARBA00022475"/>
    </source>
</evidence>
<evidence type="ECO:0000256" key="1">
    <source>
        <dbReference type="ARBA" id="ARBA00004651"/>
    </source>
</evidence>
<dbReference type="InterPro" id="IPR048454">
    <property type="entry name" value="YetF_N"/>
</dbReference>
<keyword evidence="5" id="KW-1133">Transmembrane helix</keyword>
<keyword evidence="10" id="KW-1185">Reference proteome</keyword>
<organism evidence="9 10">
    <name type="scientific">Cohnella candidum</name>
    <dbReference type="NCBI Taxonomy" id="2674991"/>
    <lineage>
        <taxon>Bacteria</taxon>
        <taxon>Bacillati</taxon>
        <taxon>Bacillota</taxon>
        <taxon>Bacilli</taxon>
        <taxon>Bacillales</taxon>
        <taxon>Paenibacillaceae</taxon>
        <taxon>Cohnella</taxon>
    </lineage>
</organism>
<evidence type="ECO:0000313" key="10">
    <source>
        <dbReference type="Proteomes" id="UP000269097"/>
    </source>
</evidence>
<gene>
    <name evidence="9" type="ORF">EAV92_05830</name>
</gene>
<dbReference type="Pfam" id="PF04239">
    <property type="entry name" value="DUF421"/>
    <property type="match status" value="1"/>
</dbReference>
<dbReference type="InterPro" id="IPR023090">
    <property type="entry name" value="UPF0702_alpha/beta_dom_sf"/>
</dbReference>
<dbReference type="EMBL" id="CP033433">
    <property type="protein sequence ID" value="AYQ72130.1"/>
    <property type="molecule type" value="Genomic_DNA"/>
</dbReference>
<dbReference type="Gene3D" id="3.30.240.20">
    <property type="entry name" value="bsu07140 like domains"/>
    <property type="match status" value="2"/>
</dbReference>
<feature type="domain" description="YetF C-terminal" evidence="7">
    <location>
        <begin position="83"/>
        <end position="201"/>
    </location>
</feature>
<comment type="similarity">
    <text evidence="2">Belongs to the UPF0702 family.</text>
</comment>
<evidence type="ECO:0000256" key="5">
    <source>
        <dbReference type="ARBA" id="ARBA00022989"/>
    </source>
</evidence>
<evidence type="ECO:0000256" key="4">
    <source>
        <dbReference type="ARBA" id="ARBA00022692"/>
    </source>
</evidence>
<dbReference type="AlphaFoldDB" id="A0A3G3JV62"/>